<evidence type="ECO:0000313" key="2">
    <source>
        <dbReference type="EMBL" id="PIC22923.1"/>
    </source>
</evidence>
<evidence type="ECO:0000313" key="3">
    <source>
        <dbReference type="Proteomes" id="UP000230233"/>
    </source>
</evidence>
<proteinExistence type="predicted"/>
<dbReference type="AlphaFoldDB" id="A0A2G5T6W4"/>
<keyword evidence="3" id="KW-1185">Reference proteome</keyword>
<protein>
    <submittedName>
        <fullName evidence="2">Uncharacterized protein</fullName>
    </submittedName>
</protein>
<accession>A0A2G5T6W4</accession>
<feature type="compositionally biased region" description="Basic and acidic residues" evidence="1">
    <location>
        <begin position="191"/>
        <end position="217"/>
    </location>
</feature>
<comment type="caution">
    <text evidence="2">The sequence shown here is derived from an EMBL/GenBank/DDBJ whole genome shotgun (WGS) entry which is preliminary data.</text>
</comment>
<name>A0A2G5T6W4_9PELO</name>
<sequence>MVADSNEQSAEARVSKPDSHFFLKPLMRYIFYYCRIALHFVREHLLSCMSQNQNTAQEVAREDSSTMFSETLESLEATKEDDPNDMPDSVQDEQLKELMAEYEKDLDCISKSSTVPSISASTDAIQNQTGSEVINAEHGPRVEASAIQDDQPFSFVSTLLDDSRYPLLNISEESDTADDDDLNDSSDEDDNFQKQKEEQDRANQLELEAKKQQRIDKQVNFQNQAKEEQRLLLEELRKTGSNSK</sequence>
<feature type="region of interest" description="Disordered" evidence="1">
    <location>
        <begin position="171"/>
        <end position="224"/>
    </location>
</feature>
<feature type="compositionally biased region" description="Acidic residues" evidence="1">
    <location>
        <begin position="172"/>
        <end position="190"/>
    </location>
</feature>
<evidence type="ECO:0000256" key="1">
    <source>
        <dbReference type="SAM" id="MobiDB-lite"/>
    </source>
</evidence>
<gene>
    <name evidence="2" type="primary">Cnig_chr_V.g16804</name>
    <name evidence="2" type="ORF">B9Z55_016804</name>
</gene>
<dbReference type="EMBL" id="PDUG01000005">
    <property type="protein sequence ID" value="PIC22923.1"/>
    <property type="molecule type" value="Genomic_DNA"/>
</dbReference>
<organism evidence="2 3">
    <name type="scientific">Caenorhabditis nigoni</name>
    <dbReference type="NCBI Taxonomy" id="1611254"/>
    <lineage>
        <taxon>Eukaryota</taxon>
        <taxon>Metazoa</taxon>
        <taxon>Ecdysozoa</taxon>
        <taxon>Nematoda</taxon>
        <taxon>Chromadorea</taxon>
        <taxon>Rhabditida</taxon>
        <taxon>Rhabditina</taxon>
        <taxon>Rhabditomorpha</taxon>
        <taxon>Rhabditoidea</taxon>
        <taxon>Rhabditidae</taxon>
        <taxon>Peloderinae</taxon>
        <taxon>Caenorhabditis</taxon>
    </lineage>
</organism>
<reference evidence="3" key="1">
    <citation type="submission" date="2017-10" db="EMBL/GenBank/DDBJ databases">
        <title>Rapid genome shrinkage in a self-fertile nematode reveals novel sperm competition proteins.</title>
        <authorList>
            <person name="Yin D."/>
            <person name="Schwarz E.M."/>
            <person name="Thomas C.G."/>
            <person name="Felde R.L."/>
            <person name="Korf I.F."/>
            <person name="Cutter A.D."/>
            <person name="Schartner C.M."/>
            <person name="Ralston E.J."/>
            <person name="Meyer B.J."/>
            <person name="Haag E.S."/>
        </authorList>
    </citation>
    <scope>NUCLEOTIDE SEQUENCE [LARGE SCALE GENOMIC DNA]</scope>
    <source>
        <strain evidence="3">JU1422</strain>
    </source>
</reference>
<dbReference type="Proteomes" id="UP000230233">
    <property type="component" value="Chromosome V"/>
</dbReference>